<dbReference type="Pfam" id="PF03061">
    <property type="entry name" value="4HBT"/>
    <property type="match status" value="1"/>
</dbReference>
<keyword evidence="4" id="KW-1185">Reference proteome</keyword>
<dbReference type="SUPFAM" id="SSF54637">
    <property type="entry name" value="Thioesterase/thiol ester dehydrase-isomerase"/>
    <property type="match status" value="1"/>
</dbReference>
<keyword evidence="1" id="KW-0378">Hydrolase</keyword>
<dbReference type="CDD" id="cd03443">
    <property type="entry name" value="PaaI_thioesterase"/>
    <property type="match status" value="1"/>
</dbReference>
<dbReference type="InterPro" id="IPR006683">
    <property type="entry name" value="Thioestr_dom"/>
</dbReference>
<protein>
    <submittedName>
        <fullName evidence="3">PaaI family thioesterase</fullName>
    </submittedName>
</protein>
<evidence type="ECO:0000256" key="1">
    <source>
        <dbReference type="ARBA" id="ARBA00022801"/>
    </source>
</evidence>
<gene>
    <name evidence="3" type="ORF">DJ017_16920</name>
</gene>
<dbReference type="Gene3D" id="3.10.129.10">
    <property type="entry name" value="Hotdog Thioesterase"/>
    <property type="match status" value="1"/>
</dbReference>
<accession>A0A328AM93</accession>
<dbReference type="GO" id="GO:0005829">
    <property type="term" value="C:cytosol"/>
    <property type="evidence" value="ECO:0007669"/>
    <property type="project" value="TreeGrafter"/>
</dbReference>
<dbReference type="NCBIfam" id="TIGR00369">
    <property type="entry name" value="unchar_dom_1"/>
    <property type="match status" value="1"/>
</dbReference>
<dbReference type="OrthoDB" id="9805304at2"/>
<evidence type="ECO:0000259" key="2">
    <source>
        <dbReference type="Pfam" id="PF03061"/>
    </source>
</evidence>
<sequence>MADPQPVLDAAGVNALLRRAFPDAQPAAFPNVLEVAPGRVKVMAPYRDGLLRPGGVISGPTLMSLADTAAYALVLAHVGDQLMAVTSSLLMNFLRGAKPGDLYAEAEMLRLGRRNAVCDVRLWTEGPHRLAAQANVTYAIPA</sequence>
<dbReference type="PANTHER" id="PTHR43240">
    <property type="entry name" value="1,4-DIHYDROXY-2-NAPHTHOYL-COA THIOESTERASE 1"/>
    <property type="match status" value="1"/>
</dbReference>
<reference evidence="4" key="1">
    <citation type="submission" date="2018-05" db="EMBL/GenBank/DDBJ databases">
        <authorList>
            <person name="Li X."/>
        </authorList>
    </citation>
    <scope>NUCLEOTIDE SEQUENCE [LARGE SCALE GENOMIC DNA]</scope>
    <source>
        <strain evidence="4">LX32</strain>
    </source>
</reference>
<evidence type="ECO:0000313" key="4">
    <source>
        <dbReference type="Proteomes" id="UP000249254"/>
    </source>
</evidence>
<dbReference type="RefSeq" id="WP_111529820.1">
    <property type="nucleotide sequence ID" value="NZ_JBHRSG010000003.1"/>
</dbReference>
<feature type="domain" description="Thioesterase" evidence="2">
    <location>
        <begin position="54"/>
        <end position="129"/>
    </location>
</feature>
<evidence type="ECO:0000313" key="3">
    <source>
        <dbReference type="EMBL" id="RAK56072.1"/>
    </source>
</evidence>
<proteinExistence type="predicted"/>
<comment type="caution">
    <text evidence="3">The sequence shown here is derived from an EMBL/GenBank/DDBJ whole genome shotgun (WGS) entry which is preliminary data.</text>
</comment>
<name>A0A328AM93_9CAUL</name>
<dbReference type="EMBL" id="QFYQ01000001">
    <property type="protein sequence ID" value="RAK56072.1"/>
    <property type="molecule type" value="Genomic_DNA"/>
</dbReference>
<dbReference type="InterPro" id="IPR003736">
    <property type="entry name" value="PAAI_dom"/>
</dbReference>
<dbReference type="PANTHER" id="PTHR43240:SF10">
    <property type="entry name" value="BLL4964 PROTEIN"/>
    <property type="match status" value="1"/>
</dbReference>
<dbReference type="Proteomes" id="UP000249254">
    <property type="component" value="Unassembled WGS sequence"/>
</dbReference>
<dbReference type="AlphaFoldDB" id="A0A328AM93"/>
<dbReference type="GO" id="GO:0061522">
    <property type="term" value="F:1,4-dihydroxy-2-naphthoyl-CoA thioesterase activity"/>
    <property type="evidence" value="ECO:0007669"/>
    <property type="project" value="TreeGrafter"/>
</dbReference>
<organism evidence="3 4">
    <name type="scientific">Phenylobacterium soli</name>
    <dbReference type="NCBI Taxonomy" id="2170551"/>
    <lineage>
        <taxon>Bacteria</taxon>
        <taxon>Pseudomonadati</taxon>
        <taxon>Pseudomonadota</taxon>
        <taxon>Alphaproteobacteria</taxon>
        <taxon>Caulobacterales</taxon>
        <taxon>Caulobacteraceae</taxon>
        <taxon>Phenylobacterium</taxon>
    </lineage>
</organism>
<dbReference type="InterPro" id="IPR029069">
    <property type="entry name" value="HotDog_dom_sf"/>
</dbReference>